<accession>A0A9P3BUA5</accession>
<dbReference type="InterPro" id="IPR032710">
    <property type="entry name" value="NTF2-like_dom_sf"/>
</dbReference>
<comment type="caution">
    <text evidence="2">The sequence shown here is derived from an EMBL/GenBank/DDBJ whole genome shotgun (WGS) entry which is preliminary data.</text>
</comment>
<dbReference type="RefSeq" id="XP_043122678.1">
    <property type="nucleotide sequence ID" value="XM_043266743.1"/>
</dbReference>
<gene>
    <name evidence="2" type="ORF">Aspvir_001623</name>
</gene>
<keyword evidence="3" id="KW-1185">Reference proteome</keyword>
<organism evidence="2 3">
    <name type="scientific">Aspergillus viridinutans</name>
    <dbReference type="NCBI Taxonomy" id="75553"/>
    <lineage>
        <taxon>Eukaryota</taxon>
        <taxon>Fungi</taxon>
        <taxon>Dikarya</taxon>
        <taxon>Ascomycota</taxon>
        <taxon>Pezizomycotina</taxon>
        <taxon>Eurotiomycetes</taxon>
        <taxon>Eurotiomycetidae</taxon>
        <taxon>Eurotiales</taxon>
        <taxon>Aspergillaceae</taxon>
        <taxon>Aspergillus</taxon>
        <taxon>Aspergillus subgen. Fumigati</taxon>
    </lineage>
</organism>
<evidence type="ECO:0000313" key="2">
    <source>
        <dbReference type="EMBL" id="GIJ99491.1"/>
    </source>
</evidence>
<feature type="domain" description="DUF4440" evidence="1">
    <location>
        <begin position="45"/>
        <end position="149"/>
    </location>
</feature>
<dbReference type="Gene3D" id="3.10.450.50">
    <property type="match status" value="1"/>
</dbReference>
<evidence type="ECO:0000313" key="3">
    <source>
        <dbReference type="Proteomes" id="UP000710440"/>
    </source>
</evidence>
<protein>
    <recommendedName>
        <fullName evidence="1">DUF4440 domain-containing protein</fullName>
    </recommendedName>
</protein>
<dbReference type="InterPro" id="IPR027843">
    <property type="entry name" value="DUF4440"/>
</dbReference>
<dbReference type="EMBL" id="BOPL01000001">
    <property type="protein sequence ID" value="GIJ99491.1"/>
    <property type="molecule type" value="Genomic_DNA"/>
</dbReference>
<dbReference type="Pfam" id="PF14534">
    <property type="entry name" value="DUF4440"/>
    <property type="match status" value="1"/>
</dbReference>
<dbReference type="Proteomes" id="UP000710440">
    <property type="component" value="Unassembled WGS sequence"/>
</dbReference>
<name>A0A9P3BUA5_ASPVI</name>
<sequence length="157" mass="17676">MHPVYVSNSSIVSKVHIVDPSSTVKPSVTMPSMHDRIREDLLIKERALWTALTSADPGPAIEKLSHQEVNMIFPQTPILTLEGENTIKDAVKPPFHRFDTYSLDEVRVIIIDLMAGTVTYRVTATRGNKTYRANGSTTWQQASDGEWRIICHQETMV</sequence>
<reference evidence="2 3" key="1">
    <citation type="submission" date="2021-02" db="EMBL/GenBank/DDBJ databases">
        <title>Pan-genome distribution and transcriptional activeness of fungal secondary metabolism genes in Aspergillus section Fumigati.</title>
        <authorList>
            <person name="Takahashi H."/>
            <person name="Umemura M."/>
            <person name="Ninomiya A."/>
            <person name="Kusuya Y."/>
            <person name="Urayama S."/>
            <person name="Shimizu M."/>
            <person name="Watanabe A."/>
            <person name="Kamei K."/>
            <person name="Yaguchi T."/>
            <person name="Hagiwara D."/>
        </authorList>
    </citation>
    <scope>NUCLEOTIDE SEQUENCE [LARGE SCALE GENOMIC DNA]</scope>
    <source>
        <strain evidence="2 3">IFM 47045</strain>
    </source>
</reference>
<evidence type="ECO:0000259" key="1">
    <source>
        <dbReference type="Pfam" id="PF14534"/>
    </source>
</evidence>
<proteinExistence type="predicted"/>
<dbReference type="SUPFAM" id="SSF54427">
    <property type="entry name" value="NTF2-like"/>
    <property type="match status" value="1"/>
</dbReference>
<dbReference type="AlphaFoldDB" id="A0A9P3BUA5"/>
<dbReference type="GeneID" id="66929605"/>
<dbReference type="OrthoDB" id="2865667at2759"/>